<keyword evidence="5" id="KW-0288">FMN</keyword>
<evidence type="ECO:0000256" key="9">
    <source>
        <dbReference type="ARBA" id="ARBA00023014"/>
    </source>
</evidence>
<evidence type="ECO:0000259" key="10">
    <source>
        <dbReference type="Pfam" id="PF00724"/>
    </source>
</evidence>
<keyword evidence="8" id="KW-0408">Iron</keyword>
<gene>
    <name evidence="12" type="ORF">ACFOHJ_04520</name>
</gene>
<dbReference type="SUPFAM" id="SSF51395">
    <property type="entry name" value="FMN-linked oxidoreductases"/>
    <property type="match status" value="1"/>
</dbReference>
<dbReference type="Gene3D" id="3.40.50.720">
    <property type="entry name" value="NAD(P)-binding Rossmann-like Domain"/>
    <property type="match status" value="1"/>
</dbReference>
<evidence type="ECO:0000313" key="13">
    <source>
        <dbReference type="Proteomes" id="UP001595583"/>
    </source>
</evidence>
<accession>A0ABV7K907</accession>
<dbReference type="InterPro" id="IPR023753">
    <property type="entry name" value="FAD/NAD-binding_dom"/>
</dbReference>
<dbReference type="Pfam" id="PF00724">
    <property type="entry name" value="Oxidored_FMN"/>
    <property type="match status" value="1"/>
</dbReference>
<evidence type="ECO:0000256" key="4">
    <source>
        <dbReference type="ARBA" id="ARBA00022630"/>
    </source>
</evidence>
<dbReference type="InterPro" id="IPR051793">
    <property type="entry name" value="NADH:flavin_oxidoreductase"/>
</dbReference>
<proteinExistence type="inferred from homology"/>
<keyword evidence="7" id="KW-0560">Oxidoreductase</keyword>
<evidence type="ECO:0000256" key="8">
    <source>
        <dbReference type="ARBA" id="ARBA00023004"/>
    </source>
</evidence>
<comment type="caution">
    <text evidence="12">The sequence shown here is derived from an EMBL/GenBank/DDBJ whole genome shotgun (WGS) entry which is preliminary data.</text>
</comment>
<evidence type="ECO:0000313" key="12">
    <source>
        <dbReference type="EMBL" id="MFC3205466.1"/>
    </source>
</evidence>
<dbReference type="InterPro" id="IPR001155">
    <property type="entry name" value="OxRdtase_FMN_N"/>
</dbReference>
<evidence type="ECO:0000256" key="2">
    <source>
        <dbReference type="ARBA" id="ARBA00001966"/>
    </source>
</evidence>
<evidence type="ECO:0000256" key="5">
    <source>
        <dbReference type="ARBA" id="ARBA00022643"/>
    </source>
</evidence>
<reference evidence="13" key="1">
    <citation type="journal article" date="2019" name="Int. J. Syst. Evol. Microbiol.">
        <title>The Global Catalogue of Microorganisms (GCM) 10K type strain sequencing project: providing services to taxonomists for standard genome sequencing and annotation.</title>
        <authorList>
            <consortium name="The Broad Institute Genomics Platform"/>
            <consortium name="The Broad Institute Genome Sequencing Center for Infectious Disease"/>
            <person name="Wu L."/>
            <person name="Ma J."/>
        </authorList>
    </citation>
    <scope>NUCLEOTIDE SEQUENCE [LARGE SCALE GENOMIC DNA]</scope>
    <source>
        <strain evidence="13">KCTC 52165</strain>
    </source>
</reference>
<evidence type="ECO:0000256" key="1">
    <source>
        <dbReference type="ARBA" id="ARBA00001917"/>
    </source>
</evidence>
<name>A0ABV7K907_9HYPH</name>
<dbReference type="PANTHER" id="PTHR42917:SF2">
    <property type="entry name" value="2,4-DIENOYL-COA REDUCTASE [(2E)-ENOYL-COA-PRODUCING]"/>
    <property type="match status" value="1"/>
</dbReference>
<keyword evidence="13" id="KW-1185">Reference proteome</keyword>
<protein>
    <submittedName>
        <fullName evidence="12">FAD-dependent oxidoreductase</fullName>
    </submittedName>
</protein>
<feature type="domain" description="FAD/NAD(P)-binding" evidence="11">
    <location>
        <begin position="391"/>
        <end position="620"/>
    </location>
</feature>
<evidence type="ECO:0000256" key="7">
    <source>
        <dbReference type="ARBA" id="ARBA00023002"/>
    </source>
</evidence>
<evidence type="ECO:0000256" key="3">
    <source>
        <dbReference type="ARBA" id="ARBA00011048"/>
    </source>
</evidence>
<keyword evidence="6" id="KW-0479">Metal-binding</keyword>
<feature type="domain" description="NADH:flavin oxidoreductase/NADH oxidase N-terminal" evidence="10">
    <location>
        <begin position="7"/>
        <end position="343"/>
    </location>
</feature>
<keyword evidence="4" id="KW-0285">Flavoprotein</keyword>
<comment type="similarity">
    <text evidence="3">In the N-terminal section; belongs to the NADH:flavin oxidoreductase/NADH oxidase family.</text>
</comment>
<evidence type="ECO:0000259" key="11">
    <source>
        <dbReference type="Pfam" id="PF07992"/>
    </source>
</evidence>
<comment type="cofactor">
    <cofactor evidence="1">
        <name>FMN</name>
        <dbReference type="ChEBI" id="CHEBI:58210"/>
    </cofactor>
</comment>
<dbReference type="Pfam" id="PF07992">
    <property type="entry name" value="Pyr_redox_2"/>
    <property type="match status" value="1"/>
</dbReference>
<sequence>MGAYDPLFEPLQIRNITLRNRFLSTSHEPGYVLAGNITDRYIAYQEEKAKGGVGLSQFGGATAVSAENSFYYGQINGSVDAVIPQFRRMAAAIHKDGAHCTVQLTHGGRRERWDLTNWLPTFSPSPLREIIHGTFPATMEDHDIRRTIENYVAAAARVREGDVDGIEISCQAGTLIEQFWSPAMNHRTDGYGGSLANRMRFGLEILEAVRRRLGDDYVIGMRMPGDEMLKGGLSQDDCIAIASTYARSGLIDFISVVGGQATDYQSEARIWPTMWVPSAAYLPMAKAIRDEVSDKVRIFHATRITDAATALHALAGGYVDMVGMTRAFIADPHHINKLRSGQEHDIRPCVGVGYCVDRAIRGIDALCAHNVATSREATIPQVVKPAQARKTVVVVGGGPAGMEAARISARRGHKVVLFEAASELGGQLLLASRATWRRDLSGVSAWLAQQMHHLKVDLRMNSYADEQAVLAEEPDAVIVATGGLPNVGRFAGSELATSVWDLLSGQAGVKDESVLIDENGTASAASAAEFAAARGAKVTIVTPDREFGREIGGTNLGAHMSELYKHDVRIETDTRAQSISRQGNRLLVVLQNTYSGKTRQMVVDQAIGDNGTLPNDDLYFALKPRSRNLGEVDLRALADAREQATVNYPEGRFSLYKVGDAWACRNLHAAMLDAARICHPL</sequence>
<dbReference type="Gene3D" id="3.20.20.70">
    <property type="entry name" value="Aldolase class I"/>
    <property type="match status" value="1"/>
</dbReference>
<dbReference type="EMBL" id="JBHRTK010000004">
    <property type="protein sequence ID" value="MFC3205466.1"/>
    <property type="molecule type" value="Genomic_DNA"/>
</dbReference>
<organism evidence="12 13">
    <name type="scientific">Aquamicrobium soli</name>
    <dbReference type="NCBI Taxonomy" id="1811518"/>
    <lineage>
        <taxon>Bacteria</taxon>
        <taxon>Pseudomonadati</taxon>
        <taxon>Pseudomonadota</taxon>
        <taxon>Alphaproteobacteria</taxon>
        <taxon>Hyphomicrobiales</taxon>
        <taxon>Phyllobacteriaceae</taxon>
        <taxon>Aquamicrobium</taxon>
    </lineage>
</organism>
<dbReference type="Proteomes" id="UP001595583">
    <property type="component" value="Unassembled WGS sequence"/>
</dbReference>
<keyword evidence="9" id="KW-0411">Iron-sulfur</keyword>
<dbReference type="RefSeq" id="WP_378218958.1">
    <property type="nucleotide sequence ID" value="NZ_JBHRTK010000004.1"/>
</dbReference>
<dbReference type="InterPro" id="IPR036188">
    <property type="entry name" value="FAD/NAD-bd_sf"/>
</dbReference>
<comment type="cofactor">
    <cofactor evidence="2">
        <name>[4Fe-4S] cluster</name>
        <dbReference type="ChEBI" id="CHEBI:49883"/>
    </cofactor>
</comment>
<dbReference type="PRINTS" id="PR00411">
    <property type="entry name" value="PNDRDTASEI"/>
</dbReference>
<dbReference type="SUPFAM" id="SSF51905">
    <property type="entry name" value="FAD/NAD(P)-binding domain"/>
    <property type="match status" value="1"/>
</dbReference>
<dbReference type="PANTHER" id="PTHR42917">
    <property type="entry name" value="2,4-DIENOYL-COA REDUCTASE"/>
    <property type="match status" value="1"/>
</dbReference>
<dbReference type="Gene3D" id="3.50.50.60">
    <property type="entry name" value="FAD/NAD(P)-binding domain"/>
    <property type="match status" value="1"/>
</dbReference>
<dbReference type="PRINTS" id="PR00368">
    <property type="entry name" value="FADPNR"/>
</dbReference>
<evidence type="ECO:0000256" key="6">
    <source>
        <dbReference type="ARBA" id="ARBA00022723"/>
    </source>
</evidence>
<dbReference type="InterPro" id="IPR013785">
    <property type="entry name" value="Aldolase_TIM"/>
</dbReference>